<dbReference type="AlphaFoldDB" id="A0A0P0XNN7"/>
<accession>A0A0P0XNN7</accession>
<reference evidence="2 3" key="3">
    <citation type="journal article" date="2013" name="Rice">
        <title>Improvement of the Oryza sativa Nipponbare reference genome using next generation sequence and optical map data.</title>
        <authorList>
            <person name="Kawahara Y."/>
            <person name="de la Bastide M."/>
            <person name="Hamilton J.P."/>
            <person name="Kanamori H."/>
            <person name="McCombie W.R."/>
            <person name="Ouyang S."/>
            <person name="Schwartz D.C."/>
            <person name="Tanaka T."/>
            <person name="Wu J."/>
            <person name="Zhou S."/>
            <person name="Childs K.L."/>
            <person name="Davidson R.M."/>
            <person name="Lin H."/>
            <person name="Quesada-Ocampo L."/>
            <person name="Vaillancourt B."/>
            <person name="Sakai H."/>
            <person name="Lee S.S."/>
            <person name="Kim J."/>
            <person name="Numa H."/>
            <person name="Itoh T."/>
            <person name="Buell C.R."/>
            <person name="Matsumoto T."/>
        </authorList>
    </citation>
    <scope>NUCLEOTIDE SEQUENCE [LARGE SCALE GENOMIC DNA]</scope>
    <source>
        <strain evidence="3">cv. Nipponbare</strain>
    </source>
</reference>
<dbReference type="PaxDb" id="39947-A0A0P0XNN7"/>
<evidence type="ECO:0000256" key="1">
    <source>
        <dbReference type="SAM" id="MobiDB-lite"/>
    </source>
</evidence>
<evidence type="ECO:0000313" key="2">
    <source>
        <dbReference type="EMBL" id="BAT08496.1"/>
    </source>
</evidence>
<dbReference type="InParanoid" id="A0A0P0XNN7"/>
<organism evidence="2 3">
    <name type="scientific">Oryza sativa subsp. japonica</name>
    <name type="common">Rice</name>
    <dbReference type="NCBI Taxonomy" id="39947"/>
    <lineage>
        <taxon>Eukaryota</taxon>
        <taxon>Viridiplantae</taxon>
        <taxon>Streptophyta</taxon>
        <taxon>Embryophyta</taxon>
        <taxon>Tracheophyta</taxon>
        <taxon>Spermatophyta</taxon>
        <taxon>Magnoliopsida</taxon>
        <taxon>Liliopsida</taxon>
        <taxon>Poales</taxon>
        <taxon>Poaceae</taxon>
        <taxon>BOP clade</taxon>
        <taxon>Oryzoideae</taxon>
        <taxon>Oryzeae</taxon>
        <taxon>Oryzinae</taxon>
        <taxon>Oryza</taxon>
        <taxon>Oryza sativa</taxon>
    </lineage>
</organism>
<sequence>MHINQQDSKRGDRDRILKMLGGCGGRAGGPTHREETPPPLKVSPRAPRRVWRPWTAGKRERQQLQVNSVGVLGMALQIAFGWEACGGAGETELRRWRWRR</sequence>
<dbReference type="Gramene" id="Os09t0463232-00">
    <property type="protein sequence ID" value="Os09t0463232-00"/>
    <property type="gene ID" value="Os09g0463232"/>
</dbReference>
<name>A0A0P0XNN7_ORYSJ</name>
<reference evidence="2 3" key="2">
    <citation type="journal article" date="2013" name="Plant Cell Physiol.">
        <title>Rice Annotation Project Database (RAP-DB): an integrative and interactive database for rice genomics.</title>
        <authorList>
            <person name="Sakai H."/>
            <person name="Lee S.S."/>
            <person name="Tanaka T."/>
            <person name="Numa H."/>
            <person name="Kim J."/>
            <person name="Kawahara Y."/>
            <person name="Wakimoto H."/>
            <person name="Yang C.C."/>
            <person name="Iwamoto M."/>
            <person name="Abe T."/>
            <person name="Yamada Y."/>
            <person name="Muto A."/>
            <person name="Inokuchi H."/>
            <person name="Ikemura T."/>
            <person name="Matsumoto T."/>
            <person name="Sasaki T."/>
            <person name="Itoh T."/>
        </authorList>
    </citation>
    <scope>NUCLEOTIDE SEQUENCE [LARGE SCALE GENOMIC DNA]</scope>
    <source>
        <strain evidence="3">cv. Nipponbare</strain>
    </source>
</reference>
<protein>
    <submittedName>
        <fullName evidence="2">Os09g0463232 protein</fullName>
    </submittedName>
</protein>
<dbReference type="Proteomes" id="UP000059680">
    <property type="component" value="Chromosome 9"/>
</dbReference>
<reference evidence="3" key="1">
    <citation type="journal article" date="2005" name="Nature">
        <title>The map-based sequence of the rice genome.</title>
        <authorList>
            <consortium name="International rice genome sequencing project (IRGSP)"/>
            <person name="Matsumoto T."/>
            <person name="Wu J."/>
            <person name="Kanamori H."/>
            <person name="Katayose Y."/>
            <person name="Fujisawa M."/>
            <person name="Namiki N."/>
            <person name="Mizuno H."/>
            <person name="Yamamoto K."/>
            <person name="Antonio B.A."/>
            <person name="Baba T."/>
            <person name="Sakata K."/>
            <person name="Nagamura Y."/>
            <person name="Aoki H."/>
            <person name="Arikawa K."/>
            <person name="Arita K."/>
            <person name="Bito T."/>
            <person name="Chiden Y."/>
            <person name="Fujitsuka N."/>
            <person name="Fukunaka R."/>
            <person name="Hamada M."/>
            <person name="Harada C."/>
            <person name="Hayashi A."/>
            <person name="Hijishita S."/>
            <person name="Honda M."/>
            <person name="Hosokawa S."/>
            <person name="Ichikawa Y."/>
            <person name="Idonuma A."/>
            <person name="Iijima M."/>
            <person name="Ikeda M."/>
            <person name="Ikeno M."/>
            <person name="Ito K."/>
            <person name="Ito S."/>
            <person name="Ito T."/>
            <person name="Ito Y."/>
            <person name="Ito Y."/>
            <person name="Iwabuchi A."/>
            <person name="Kamiya K."/>
            <person name="Karasawa W."/>
            <person name="Kurita K."/>
            <person name="Katagiri S."/>
            <person name="Kikuta A."/>
            <person name="Kobayashi H."/>
            <person name="Kobayashi N."/>
            <person name="Machita K."/>
            <person name="Maehara T."/>
            <person name="Masukawa M."/>
            <person name="Mizubayashi T."/>
            <person name="Mukai Y."/>
            <person name="Nagasaki H."/>
            <person name="Nagata Y."/>
            <person name="Naito S."/>
            <person name="Nakashima M."/>
            <person name="Nakama Y."/>
            <person name="Nakamichi Y."/>
            <person name="Nakamura M."/>
            <person name="Meguro A."/>
            <person name="Negishi M."/>
            <person name="Ohta I."/>
            <person name="Ohta T."/>
            <person name="Okamoto M."/>
            <person name="Ono N."/>
            <person name="Saji S."/>
            <person name="Sakaguchi M."/>
            <person name="Sakai K."/>
            <person name="Shibata M."/>
            <person name="Shimokawa T."/>
            <person name="Song J."/>
            <person name="Takazaki Y."/>
            <person name="Terasawa K."/>
            <person name="Tsugane M."/>
            <person name="Tsuji K."/>
            <person name="Ueda S."/>
            <person name="Waki K."/>
            <person name="Yamagata H."/>
            <person name="Yamamoto M."/>
            <person name="Yamamoto S."/>
            <person name="Yamane H."/>
            <person name="Yoshiki S."/>
            <person name="Yoshihara R."/>
            <person name="Yukawa K."/>
            <person name="Zhong H."/>
            <person name="Yano M."/>
            <person name="Yuan Q."/>
            <person name="Ouyang S."/>
            <person name="Liu J."/>
            <person name="Jones K.M."/>
            <person name="Gansberger K."/>
            <person name="Moffat K."/>
            <person name="Hill J."/>
            <person name="Bera J."/>
            <person name="Fadrosh D."/>
            <person name="Jin S."/>
            <person name="Johri S."/>
            <person name="Kim M."/>
            <person name="Overton L."/>
            <person name="Reardon M."/>
            <person name="Tsitrin T."/>
            <person name="Vuong H."/>
            <person name="Weaver B."/>
            <person name="Ciecko A."/>
            <person name="Tallon L."/>
            <person name="Jackson J."/>
            <person name="Pai G."/>
            <person name="Aken S.V."/>
            <person name="Utterback T."/>
            <person name="Reidmuller S."/>
            <person name="Feldblyum T."/>
            <person name="Hsiao J."/>
            <person name="Zismann V."/>
            <person name="Iobst S."/>
            <person name="de Vazeille A.R."/>
            <person name="Buell C.R."/>
            <person name="Ying K."/>
            <person name="Li Y."/>
            <person name="Lu T."/>
            <person name="Huang Y."/>
            <person name="Zhao Q."/>
            <person name="Feng Q."/>
            <person name="Zhang L."/>
            <person name="Zhu J."/>
            <person name="Weng Q."/>
            <person name="Mu J."/>
            <person name="Lu Y."/>
            <person name="Fan D."/>
            <person name="Liu Y."/>
            <person name="Guan J."/>
            <person name="Zhang Y."/>
            <person name="Yu S."/>
            <person name="Liu X."/>
            <person name="Zhang Y."/>
            <person name="Hong G."/>
            <person name="Han B."/>
            <person name="Choisne N."/>
            <person name="Demange N."/>
            <person name="Orjeda G."/>
            <person name="Samain S."/>
            <person name="Cattolico L."/>
            <person name="Pelletier E."/>
            <person name="Couloux A."/>
            <person name="Segurens B."/>
            <person name="Wincker P."/>
            <person name="D'Hont A."/>
            <person name="Scarpelli C."/>
            <person name="Weissenbach J."/>
            <person name="Salanoubat M."/>
            <person name="Quetier F."/>
            <person name="Yu Y."/>
            <person name="Kim H.R."/>
            <person name="Rambo T."/>
            <person name="Currie J."/>
            <person name="Collura K."/>
            <person name="Luo M."/>
            <person name="Yang T."/>
            <person name="Ammiraju J.S.S."/>
            <person name="Engler F."/>
            <person name="Soderlund C."/>
            <person name="Wing R.A."/>
            <person name="Palmer L.E."/>
            <person name="de la Bastide M."/>
            <person name="Spiegel L."/>
            <person name="Nascimento L."/>
            <person name="Zutavern T."/>
            <person name="O'Shaughnessy A."/>
            <person name="Dike S."/>
            <person name="Dedhia N."/>
            <person name="Preston R."/>
            <person name="Balija V."/>
            <person name="McCombie W.R."/>
            <person name="Chow T."/>
            <person name="Chen H."/>
            <person name="Chung M."/>
            <person name="Chen C."/>
            <person name="Shaw J."/>
            <person name="Wu H."/>
            <person name="Hsiao K."/>
            <person name="Chao Y."/>
            <person name="Chu M."/>
            <person name="Cheng C."/>
            <person name="Hour A."/>
            <person name="Lee P."/>
            <person name="Lin S."/>
            <person name="Lin Y."/>
            <person name="Liou J."/>
            <person name="Liu S."/>
            <person name="Hsing Y."/>
            <person name="Raghuvanshi S."/>
            <person name="Mohanty A."/>
            <person name="Bharti A.K."/>
            <person name="Gaur A."/>
            <person name="Gupta V."/>
            <person name="Kumar D."/>
            <person name="Ravi V."/>
            <person name="Vij S."/>
            <person name="Kapur A."/>
            <person name="Khurana P."/>
            <person name="Khurana P."/>
            <person name="Khurana J.P."/>
            <person name="Tyagi A.K."/>
            <person name="Gaikwad K."/>
            <person name="Singh A."/>
            <person name="Dalal V."/>
            <person name="Srivastava S."/>
            <person name="Dixit A."/>
            <person name="Pal A.K."/>
            <person name="Ghazi I.A."/>
            <person name="Yadav M."/>
            <person name="Pandit A."/>
            <person name="Bhargava A."/>
            <person name="Sureshbabu K."/>
            <person name="Batra K."/>
            <person name="Sharma T.R."/>
            <person name="Mohapatra T."/>
            <person name="Singh N.K."/>
            <person name="Messing J."/>
            <person name="Nelson A.B."/>
            <person name="Fuks G."/>
            <person name="Kavchok S."/>
            <person name="Keizer G."/>
            <person name="Linton E."/>
            <person name="Llaca V."/>
            <person name="Song R."/>
            <person name="Tanyolac B."/>
            <person name="Young S."/>
            <person name="Ho-Il K."/>
            <person name="Hahn J.H."/>
            <person name="Sangsakoo G."/>
            <person name="Vanavichit A."/>
            <person name="de Mattos Luiz.A.T."/>
            <person name="Zimmer P.D."/>
            <person name="Malone G."/>
            <person name="Dellagostin O."/>
            <person name="de Oliveira A.C."/>
            <person name="Bevan M."/>
            <person name="Bancroft I."/>
            <person name="Minx P."/>
            <person name="Cordum H."/>
            <person name="Wilson R."/>
            <person name="Cheng Z."/>
            <person name="Jin W."/>
            <person name="Jiang J."/>
            <person name="Leong S.A."/>
            <person name="Iwama H."/>
            <person name="Gojobori T."/>
            <person name="Itoh T."/>
            <person name="Niimura Y."/>
            <person name="Fujii Y."/>
            <person name="Habara T."/>
            <person name="Sakai H."/>
            <person name="Sato Y."/>
            <person name="Wilson G."/>
            <person name="Kumar K."/>
            <person name="McCouch S."/>
            <person name="Juretic N."/>
            <person name="Hoen D."/>
            <person name="Wright S."/>
            <person name="Bruskiewich R."/>
            <person name="Bureau T."/>
            <person name="Miyao A."/>
            <person name="Hirochika H."/>
            <person name="Nishikawa T."/>
            <person name="Kadowaki K."/>
            <person name="Sugiura M."/>
            <person name="Burr B."/>
            <person name="Sasaki T."/>
        </authorList>
    </citation>
    <scope>NUCLEOTIDE SEQUENCE [LARGE SCALE GENOMIC DNA]</scope>
    <source>
        <strain evidence="3">cv. Nipponbare</strain>
    </source>
</reference>
<feature type="region of interest" description="Disordered" evidence="1">
    <location>
        <begin position="1"/>
        <end position="47"/>
    </location>
</feature>
<proteinExistence type="predicted"/>
<evidence type="ECO:0000313" key="3">
    <source>
        <dbReference type="Proteomes" id="UP000059680"/>
    </source>
</evidence>
<dbReference type="EMBL" id="AP014965">
    <property type="protein sequence ID" value="BAT08496.1"/>
    <property type="molecule type" value="Genomic_DNA"/>
</dbReference>
<feature type="compositionally biased region" description="Basic and acidic residues" evidence="1">
    <location>
        <begin position="7"/>
        <end position="17"/>
    </location>
</feature>
<keyword evidence="3" id="KW-1185">Reference proteome</keyword>
<gene>
    <name evidence="2" type="ordered locus">Os09g0463232</name>
    <name evidence="2" type="ORF">OSNPB_090463232</name>
</gene>